<evidence type="ECO:0000313" key="2">
    <source>
        <dbReference type="Proteomes" id="UP000695022"/>
    </source>
</evidence>
<organism evidence="2 3">
    <name type="scientific">Priapulus caudatus</name>
    <name type="common">Priapulid worm</name>
    <dbReference type="NCBI Taxonomy" id="37621"/>
    <lineage>
        <taxon>Eukaryota</taxon>
        <taxon>Metazoa</taxon>
        <taxon>Ecdysozoa</taxon>
        <taxon>Scalidophora</taxon>
        <taxon>Priapulida</taxon>
        <taxon>Priapulimorpha</taxon>
        <taxon>Priapulimorphida</taxon>
        <taxon>Priapulidae</taxon>
        <taxon>Priapulus</taxon>
    </lineage>
</organism>
<feature type="region of interest" description="Disordered" evidence="1">
    <location>
        <begin position="33"/>
        <end position="60"/>
    </location>
</feature>
<dbReference type="Proteomes" id="UP000695022">
    <property type="component" value="Unplaced"/>
</dbReference>
<dbReference type="GeneID" id="106818770"/>
<evidence type="ECO:0000313" key="3">
    <source>
        <dbReference type="RefSeq" id="XP_014678931.1"/>
    </source>
</evidence>
<gene>
    <name evidence="3" type="primary">LOC106818770</name>
</gene>
<protein>
    <submittedName>
        <fullName evidence="3">Uncharacterized protein LOC106818770</fullName>
    </submittedName>
</protein>
<name>A0ABM1F3B0_PRICU</name>
<proteinExistence type="predicted"/>
<feature type="compositionally biased region" description="Basic residues" evidence="1">
    <location>
        <begin position="33"/>
        <end position="43"/>
    </location>
</feature>
<reference evidence="3" key="1">
    <citation type="submission" date="2025-08" db="UniProtKB">
        <authorList>
            <consortium name="RefSeq"/>
        </authorList>
    </citation>
    <scope>IDENTIFICATION</scope>
</reference>
<accession>A0ABM1F3B0</accession>
<sequence length="195" mass="22552">MISTLTGVPSVMFCKHCHHSVDYTRLDTVKDHIKSKKHMKRKESKTEPLGGSSKGPHQRQISLDTAMKSKDLREGFILSVKCFVKCCTMADIPLNKVENMRPFMRPNSVYVPCLAHIINLGAEAFQHYPEFSKVDTFTKMVKSSFFKKPARKNRHLKYVREYLTADQCKLPHVPVSTRWNSWYNCQISFRTPPCL</sequence>
<keyword evidence="2" id="KW-1185">Reference proteome</keyword>
<dbReference type="RefSeq" id="XP_014678931.1">
    <property type="nucleotide sequence ID" value="XM_014823445.1"/>
</dbReference>
<evidence type="ECO:0000256" key="1">
    <source>
        <dbReference type="SAM" id="MobiDB-lite"/>
    </source>
</evidence>